<dbReference type="EMBL" id="BLXT01000529">
    <property type="protein sequence ID" value="GFN78007.1"/>
    <property type="molecule type" value="Genomic_DNA"/>
</dbReference>
<organism evidence="1 2">
    <name type="scientific">Plakobranchus ocellatus</name>
    <dbReference type="NCBI Taxonomy" id="259542"/>
    <lineage>
        <taxon>Eukaryota</taxon>
        <taxon>Metazoa</taxon>
        <taxon>Spiralia</taxon>
        <taxon>Lophotrochozoa</taxon>
        <taxon>Mollusca</taxon>
        <taxon>Gastropoda</taxon>
        <taxon>Heterobranchia</taxon>
        <taxon>Euthyneura</taxon>
        <taxon>Panpulmonata</taxon>
        <taxon>Sacoglossa</taxon>
        <taxon>Placobranchoidea</taxon>
        <taxon>Plakobranchidae</taxon>
        <taxon>Plakobranchus</taxon>
    </lineage>
</organism>
<name>A0AAV3Y737_9GAST</name>
<evidence type="ECO:0000313" key="2">
    <source>
        <dbReference type="Proteomes" id="UP000735302"/>
    </source>
</evidence>
<keyword evidence="2" id="KW-1185">Reference proteome</keyword>
<sequence length="91" mass="10187">MRLAGDGDAVSNFKGGIFDAHDRFCAGTNISGSTNNRERGHISFNDHVCVRSQCYRSASWHRTELVFVHLCGRSLVWKKHVSSANDNGHFH</sequence>
<dbReference type="Proteomes" id="UP000735302">
    <property type="component" value="Unassembled WGS sequence"/>
</dbReference>
<reference evidence="1 2" key="1">
    <citation type="journal article" date="2021" name="Elife">
        <title>Chloroplast acquisition without the gene transfer in kleptoplastic sea slugs, Plakobranchus ocellatus.</title>
        <authorList>
            <person name="Maeda T."/>
            <person name="Takahashi S."/>
            <person name="Yoshida T."/>
            <person name="Shimamura S."/>
            <person name="Takaki Y."/>
            <person name="Nagai Y."/>
            <person name="Toyoda A."/>
            <person name="Suzuki Y."/>
            <person name="Arimoto A."/>
            <person name="Ishii H."/>
            <person name="Satoh N."/>
            <person name="Nishiyama T."/>
            <person name="Hasebe M."/>
            <person name="Maruyama T."/>
            <person name="Minagawa J."/>
            <person name="Obokata J."/>
            <person name="Shigenobu S."/>
        </authorList>
    </citation>
    <scope>NUCLEOTIDE SEQUENCE [LARGE SCALE GENOMIC DNA]</scope>
</reference>
<proteinExistence type="predicted"/>
<accession>A0AAV3Y737</accession>
<protein>
    <submittedName>
        <fullName evidence="1">Uncharacterized protein</fullName>
    </submittedName>
</protein>
<evidence type="ECO:0000313" key="1">
    <source>
        <dbReference type="EMBL" id="GFN78007.1"/>
    </source>
</evidence>
<dbReference type="AlphaFoldDB" id="A0AAV3Y737"/>
<gene>
    <name evidence="1" type="ORF">PoB_000451300</name>
</gene>
<comment type="caution">
    <text evidence="1">The sequence shown here is derived from an EMBL/GenBank/DDBJ whole genome shotgun (WGS) entry which is preliminary data.</text>
</comment>